<evidence type="ECO:0000313" key="3">
    <source>
        <dbReference type="EMBL" id="KAG2643208.1"/>
    </source>
</evidence>
<feature type="compositionally biased region" description="Polar residues" evidence="1">
    <location>
        <begin position="137"/>
        <end position="148"/>
    </location>
</feature>
<keyword evidence="4" id="KW-1185">Reference proteome</keyword>
<dbReference type="AlphaFoldDB" id="A0A8T0W7R0"/>
<evidence type="ECO:0000313" key="4">
    <source>
        <dbReference type="Proteomes" id="UP000823388"/>
    </source>
</evidence>
<comment type="caution">
    <text evidence="3">The sequence shown here is derived from an EMBL/GenBank/DDBJ whole genome shotgun (WGS) entry which is preliminary data.</text>
</comment>
<dbReference type="Proteomes" id="UP000823388">
    <property type="component" value="Chromosome 2K"/>
</dbReference>
<feature type="compositionally biased region" description="Basic residues" evidence="1">
    <location>
        <begin position="184"/>
        <end position="194"/>
    </location>
</feature>
<feature type="signal peptide" evidence="2">
    <location>
        <begin position="1"/>
        <end position="22"/>
    </location>
</feature>
<organism evidence="3 4">
    <name type="scientific">Panicum virgatum</name>
    <name type="common">Blackwell switchgrass</name>
    <dbReference type="NCBI Taxonomy" id="38727"/>
    <lineage>
        <taxon>Eukaryota</taxon>
        <taxon>Viridiplantae</taxon>
        <taxon>Streptophyta</taxon>
        <taxon>Embryophyta</taxon>
        <taxon>Tracheophyta</taxon>
        <taxon>Spermatophyta</taxon>
        <taxon>Magnoliopsida</taxon>
        <taxon>Liliopsida</taxon>
        <taxon>Poales</taxon>
        <taxon>Poaceae</taxon>
        <taxon>PACMAD clade</taxon>
        <taxon>Panicoideae</taxon>
        <taxon>Panicodae</taxon>
        <taxon>Paniceae</taxon>
        <taxon>Panicinae</taxon>
        <taxon>Panicum</taxon>
        <taxon>Panicum sect. Hiantes</taxon>
    </lineage>
</organism>
<feature type="compositionally biased region" description="Polar residues" evidence="1">
    <location>
        <begin position="103"/>
        <end position="130"/>
    </location>
</feature>
<proteinExistence type="predicted"/>
<accession>A0A8T0W7R0</accession>
<feature type="chain" id="PRO_5035836135" evidence="2">
    <location>
        <begin position="23"/>
        <end position="204"/>
    </location>
</feature>
<evidence type="ECO:0000256" key="2">
    <source>
        <dbReference type="SAM" id="SignalP"/>
    </source>
</evidence>
<reference evidence="3" key="1">
    <citation type="submission" date="2020-05" db="EMBL/GenBank/DDBJ databases">
        <title>WGS assembly of Panicum virgatum.</title>
        <authorList>
            <person name="Lovell J.T."/>
            <person name="Jenkins J."/>
            <person name="Shu S."/>
            <person name="Juenger T.E."/>
            <person name="Schmutz J."/>
        </authorList>
    </citation>
    <scope>NUCLEOTIDE SEQUENCE</scope>
    <source>
        <strain evidence="3">AP13</strain>
    </source>
</reference>
<dbReference type="EMBL" id="CM029039">
    <property type="protein sequence ID" value="KAG2643208.1"/>
    <property type="molecule type" value="Genomic_DNA"/>
</dbReference>
<feature type="region of interest" description="Disordered" evidence="1">
    <location>
        <begin position="41"/>
        <end position="204"/>
    </location>
</feature>
<name>A0A8T0W7R0_PANVG</name>
<feature type="compositionally biased region" description="Basic and acidic residues" evidence="1">
    <location>
        <begin position="73"/>
        <end position="91"/>
    </location>
</feature>
<evidence type="ECO:0000256" key="1">
    <source>
        <dbReference type="SAM" id="MobiDB-lite"/>
    </source>
</evidence>
<keyword evidence="2" id="KW-0732">Signal</keyword>
<sequence>MSLLQNLLKILLWMSLVIFISELSMIRDLVVVIVDDKSRNADGNNDHIPNIQEDTGCENDGSVPTGEELPADNAHDDADGNRETLEAHDDGSGNTMIIPRSSGDCSSAPQSITETVKVSDQFDSSQSAGSQAKRRLSTSSASANNEGGCSTIAERTRSRRASFSPESAAHALGQHDFVKNPKSILRKKNTKRLASRFSPRSWQK</sequence>
<protein>
    <submittedName>
        <fullName evidence="3">Uncharacterized protein</fullName>
    </submittedName>
</protein>
<gene>
    <name evidence="3" type="ORF">PVAP13_2KG322000</name>
</gene>